<dbReference type="Proteomes" id="UP000325113">
    <property type="component" value="Unassembled WGS sequence"/>
</dbReference>
<proteinExistence type="inferred from homology"/>
<feature type="compositionally biased region" description="Basic and acidic residues" evidence="3">
    <location>
        <begin position="134"/>
        <end position="150"/>
    </location>
</feature>
<evidence type="ECO:0000313" key="8">
    <source>
        <dbReference type="Proteomes" id="UP000325113"/>
    </source>
</evidence>
<feature type="domain" description="PCI" evidence="4">
    <location>
        <begin position="288"/>
        <end position="477"/>
    </location>
</feature>
<dbReference type="SMART" id="SM00753">
    <property type="entry name" value="PAM"/>
    <property type="match status" value="1"/>
</dbReference>
<dbReference type="PANTHER" id="PTHR10758:SF2">
    <property type="entry name" value="26S PROTEASOME NON-ATPASE REGULATORY SUBUNIT 3"/>
    <property type="match status" value="1"/>
</dbReference>
<gene>
    <name evidence="5" type="ORF">FNF28_05483</name>
    <name evidence="6" type="ORF">FNF31_03914</name>
</gene>
<dbReference type="GO" id="GO:0042176">
    <property type="term" value="P:regulation of protein catabolic process"/>
    <property type="evidence" value="ECO:0007669"/>
    <property type="project" value="InterPro"/>
</dbReference>
<dbReference type="GO" id="GO:0008541">
    <property type="term" value="C:proteasome regulatory particle, lid subcomplex"/>
    <property type="evidence" value="ECO:0007669"/>
    <property type="project" value="TreeGrafter"/>
</dbReference>
<dbReference type="InterPro" id="IPR013586">
    <property type="entry name" value="PSMD3_C"/>
</dbReference>
<sequence>MSSSAAAGAPKVKPDEASKPAPAAPLTVPETLKYHLELIERSIASKDPSLVQRVLRYANHIRKHIRTAELLEFVSSNIGNGEAGAAARALLEAAAALEPAAPAPPAGTDDASPAQSSSSSSSSSAAAAAAASDAKAEKPAADADAKDVPKRKPVPLTADSAPERAMYIGLLVAGVAARLGMWEPAERHASDLVQAALQLSRRTLDPLAGRALQLMGLAAERNGHLPALQPMLLSIHRTASLRHDTCSQAVAINLVLRGMLLQRRYLPAARLIEHVEATLPLDSSAQLVRFLFAKGRVLSISADYPGADACLTQALRKAPASTGTGFKQLVQKHSIVVQLLRGIVPERVVFAGIAGSDGGDPDKRMAAALLPYLALTQAVRRGDVEAFTACMEAHRSQLEKDSTLPLVQRLRRTVIRSGLNKITRAYSAIGFADIASLLGLDSAMDAEFLCAKAISDGVIRAELDHDRGCLIASAAEDVYATARPKEEFHRRIEFCLDIHTDAVKAMRYPPGAFKKDEAALMEARQREDEEAAFAKAIEEHDVFGEEDEEDEDEMDM</sequence>
<dbReference type="GO" id="GO:0030234">
    <property type="term" value="F:enzyme regulator activity"/>
    <property type="evidence" value="ECO:0007669"/>
    <property type="project" value="InterPro"/>
</dbReference>
<organism evidence="6 8">
    <name type="scientific">Cafeteria roenbergensis</name>
    <name type="common">Marine flagellate</name>
    <dbReference type="NCBI Taxonomy" id="33653"/>
    <lineage>
        <taxon>Eukaryota</taxon>
        <taxon>Sar</taxon>
        <taxon>Stramenopiles</taxon>
        <taxon>Bigyra</taxon>
        <taxon>Opalozoa</taxon>
        <taxon>Bicosoecida</taxon>
        <taxon>Cafeteriaceae</taxon>
        <taxon>Cafeteria</taxon>
    </lineage>
</organism>
<dbReference type="Gene3D" id="1.25.40.570">
    <property type="match status" value="1"/>
</dbReference>
<dbReference type="GO" id="GO:0006511">
    <property type="term" value="P:ubiquitin-dependent protein catabolic process"/>
    <property type="evidence" value="ECO:0007669"/>
    <property type="project" value="TreeGrafter"/>
</dbReference>
<dbReference type="PROSITE" id="PS50250">
    <property type="entry name" value="PCI"/>
    <property type="match status" value="1"/>
</dbReference>
<dbReference type="InterPro" id="IPR000717">
    <property type="entry name" value="PCI_dom"/>
</dbReference>
<evidence type="ECO:0000256" key="1">
    <source>
        <dbReference type="ARBA" id="ARBA00007912"/>
    </source>
</evidence>
<comment type="similarity">
    <text evidence="1">Belongs to the proteasome subunit S3 family.</text>
</comment>
<reference evidence="7 8" key="1">
    <citation type="submission" date="2019-07" db="EMBL/GenBank/DDBJ databases">
        <title>Genomes of Cafeteria roenbergensis.</title>
        <authorList>
            <person name="Fischer M.G."/>
            <person name="Hackl T."/>
            <person name="Roman M."/>
        </authorList>
    </citation>
    <scope>NUCLEOTIDE SEQUENCE [LARGE SCALE GENOMIC DNA]</scope>
    <source>
        <strain evidence="6 8">Cflag</strain>
        <strain evidence="5 7">RCC970-E3</strain>
    </source>
</reference>
<accession>A0A5A8DAH8</accession>
<feature type="region of interest" description="Disordered" evidence="3">
    <location>
        <begin position="100"/>
        <end position="157"/>
    </location>
</feature>
<dbReference type="EMBL" id="VLTM01000037">
    <property type="protein sequence ID" value="KAA0161300.1"/>
    <property type="molecule type" value="Genomic_DNA"/>
</dbReference>
<feature type="region of interest" description="Disordered" evidence="3">
    <location>
        <begin position="1"/>
        <end position="26"/>
    </location>
</feature>
<dbReference type="EMBL" id="VLTL01000112">
    <property type="protein sequence ID" value="KAA0160287.1"/>
    <property type="molecule type" value="Genomic_DNA"/>
</dbReference>
<dbReference type="AlphaFoldDB" id="A0A5A8DAH8"/>
<protein>
    <recommendedName>
        <fullName evidence="4">PCI domain-containing protein</fullName>
    </recommendedName>
</protein>
<dbReference type="SUPFAM" id="SSF46785">
    <property type="entry name" value="Winged helix' DNA-binding domain"/>
    <property type="match status" value="1"/>
</dbReference>
<comment type="caution">
    <text evidence="6">The sequence shown here is derived from an EMBL/GenBank/DDBJ whole genome shotgun (WGS) entry which is preliminary data.</text>
</comment>
<dbReference type="InterPro" id="IPR057985">
    <property type="entry name" value="TPR_PSMD3_N"/>
</dbReference>
<feature type="compositionally biased region" description="Low complexity" evidence="3">
    <location>
        <begin position="100"/>
        <end position="133"/>
    </location>
</feature>
<dbReference type="Pfam" id="PF08375">
    <property type="entry name" value="Rpn3_C"/>
    <property type="match status" value="1"/>
</dbReference>
<keyword evidence="2" id="KW-0647">Proteasome</keyword>
<dbReference type="InterPro" id="IPR050756">
    <property type="entry name" value="CSN3"/>
</dbReference>
<dbReference type="Proteomes" id="UP000324907">
    <property type="component" value="Unassembled WGS sequence"/>
</dbReference>
<evidence type="ECO:0000256" key="3">
    <source>
        <dbReference type="SAM" id="MobiDB-lite"/>
    </source>
</evidence>
<evidence type="ECO:0000256" key="2">
    <source>
        <dbReference type="ARBA" id="ARBA00022942"/>
    </source>
</evidence>
<dbReference type="Pfam" id="PF25573">
    <property type="entry name" value="TPR_PSMD3_N"/>
    <property type="match status" value="1"/>
</dbReference>
<evidence type="ECO:0000313" key="5">
    <source>
        <dbReference type="EMBL" id="KAA0160287.1"/>
    </source>
</evidence>
<evidence type="ECO:0000313" key="6">
    <source>
        <dbReference type="EMBL" id="KAA0161300.1"/>
    </source>
</evidence>
<dbReference type="PANTHER" id="PTHR10758">
    <property type="entry name" value="26S PROTEASOME NON-ATPASE REGULATORY SUBUNIT 3/COP9 SIGNALOSOME COMPLEX SUBUNIT 3"/>
    <property type="match status" value="1"/>
</dbReference>
<name>A0A5A8DAH8_CAFRO</name>
<dbReference type="SMART" id="SM00088">
    <property type="entry name" value="PINT"/>
    <property type="match status" value="1"/>
</dbReference>
<dbReference type="InterPro" id="IPR036390">
    <property type="entry name" value="WH_DNA-bd_sf"/>
</dbReference>
<dbReference type="Pfam" id="PF01399">
    <property type="entry name" value="PCI"/>
    <property type="match status" value="1"/>
</dbReference>
<evidence type="ECO:0000259" key="4">
    <source>
        <dbReference type="PROSITE" id="PS50250"/>
    </source>
</evidence>
<evidence type="ECO:0000313" key="7">
    <source>
        <dbReference type="Proteomes" id="UP000324907"/>
    </source>
</evidence>